<gene>
    <name evidence="8" type="ORF">FSW04_12740</name>
</gene>
<evidence type="ECO:0000313" key="9">
    <source>
        <dbReference type="Proteomes" id="UP000321805"/>
    </source>
</evidence>
<evidence type="ECO:0000256" key="3">
    <source>
        <dbReference type="ARBA" id="ARBA00023082"/>
    </source>
</evidence>
<dbReference type="AlphaFoldDB" id="A0A5B8U5E6"/>
<dbReference type="Proteomes" id="UP000321805">
    <property type="component" value="Chromosome"/>
</dbReference>
<dbReference type="InterPro" id="IPR039425">
    <property type="entry name" value="RNA_pol_sigma-70-like"/>
</dbReference>
<evidence type="ECO:0000256" key="2">
    <source>
        <dbReference type="ARBA" id="ARBA00023015"/>
    </source>
</evidence>
<dbReference type="InterPro" id="IPR013249">
    <property type="entry name" value="RNA_pol_sigma70_r4_t2"/>
</dbReference>
<feature type="domain" description="RNA polymerase sigma-70 region 2" evidence="6">
    <location>
        <begin position="28"/>
        <end position="93"/>
    </location>
</feature>
<reference evidence="8 9" key="1">
    <citation type="journal article" date="2018" name="J. Microbiol.">
        <title>Baekduia soli gen. nov., sp. nov., a novel bacterium isolated from the soil of Baekdu Mountain and proposal of a novel family name, Baekduiaceae fam. nov.</title>
        <authorList>
            <person name="An D.S."/>
            <person name="Siddiqi M.Z."/>
            <person name="Kim K.H."/>
            <person name="Yu H.S."/>
            <person name="Im W.T."/>
        </authorList>
    </citation>
    <scope>NUCLEOTIDE SEQUENCE [LARGE SCALE GENOMIC DNA]</scope>
    <source>
        <strain evidence="8 9">BR7-21</strain>
    </source>
</reference>
<dbReference type="EMBL" id="CP042430">
    <property type="protein sequence ID" value="QEC48349.1"/>
    <property type="molecule type" value="Genomic_DNA"/>
</dbReference>
<name>A0A5B8U5E6_9ACTN</name>
<evidence type="ECO:0000256" key="4">
    <source>
        <dbReference type="ARBA" id="ARBA00023125"/>
    </source>
</evidence>
<dbReference type="SUPFAM" id="SSF88946">
    <property type="entry name" value="Sigma2 domain of RNA polymerase sigma factors"/>
    <property type="match status" value="1"/>
</dbReference>
<evidence type="ECO:0000259" key="6">
    <source>
        <dbReference type="Pfam" id="PF04542"/>
    </source>
</evidence>
<dbReference type="InterPro" id="IPR013325">
    <property type="entry name" value="RNA_pol_sigma_r2"/>
</dbReference>
<dbReference type="OrthoDB" id="5244107at2"/>
<keyword evidence="5" id="KW-0804">Transcription</keyword>
<dbReference type="InterPro" id="IPR013324">
    <property type="entry name" value="RNA_pol_sigma_r3/r4-like"/>
</dbReference>
<accession>A0A5B8U5E6</accession>
<evidence type="ECO:0000256" key="1">
    <source>
        <dbReference type="ARBA" id="ARBA00010641"/>
    </source>
</evidence>
<dbReference type="CDD" id="cd06171">
    <property type="entry name" value="Sigma70_r4"/>
    <property type="match status" value="1"/>
</dbReference>
<evidence type="ECO:0000256" key="5">
    <source>
        <dbReference type="ARBA" id="ARBA00023163"/>
    </source>
</evidence>
<dbReference type="PANTHER" id="PTHR43133:SF8">
    <property type="entry name" value="RNA POLYMERASE SIGMA FACTOR HI_1459-RELATED"/>
    <property type="match status" value="1"/>
</dbReference>
<dbReference type="SUPFAM" id="SSF88659">
    <property type="entry name" value="Sigma3 and sigma4 domains of RNA polymerase sigma factors"/>
    <property type="match status" value="1"/>
</dbReference>
<dbReference type="GO" id="GO:0006352">
    <property type="term" value="P:DNA-templated transcription initiation"/>
    <property type="evidence" value="ECO:0007669"/>
    <property type="project" value="InterPro"/>
</dbReference>
<evidence type="ECO:0000313" key="8">
    <source>
        <dbReference type="EMBL" id="QEC48349.1"/>
    </source>
</evidence>
<dbReference type="Pfam" id="PF04542">
    <property type="entry name" value="Sigma70_r2"/>
    <property type="match status" value="1"/>
</dbReference>
<dbReference type="Gene3D" id="1.10.1740.10">
    <property type="match status" value="1"/>
</dbReference>
<keyword evidence="3" id="KW-0731">Sigma factor</keyword>
<dbReference type="InterPro" id="IPR007627">
    <property type="entry name" value="RNA_pol_sigma70_r2"/>
</dbReference>
<organism evidence="8 9">
    <name type="scientific">Baekduia soli</name>
    <dbReference type="NCBI Taxonomy" id="496014"/>
    <lineage>
        <taxon>Bacteria</taxon>
        <taxon>Bacillati</taxon>
        <taxon>Actinomycetota</taxon>
        <taxon>Thermoleophilia</taxon>
        <taxon>Solirubrobacterales</taxon>
        <taxon>Baekduiaceae</taxon>
        <taxon>Baekduia</taxon>
    </lineage>
</organism>
<dbReference type="InterPro" id="IPR036388">
    <property type="entry name" value="WH-like_DNA-bd_sf"/>
</dbReference>
<comment type="similarity">
    <text evidence="1">Belongs to the sigma-70 factor family. ECF subfamily.</text>
</comment>
<dbReference type="PANTHER" id="PTHR43133">
    <property type="entry name" value="RNA POLYMERASE ECF-TYPE SIGMA FACTO"/>
    <property type="match status" value="1"/>
</dbReference>
<evidence type="ECO:0000259" key="7">
    <source>
        <dbReference type="Pfam" id="PF08281"/>
    </source>
</evidence>
<keyword evidence="2" id="KW-0805">Transcription regulation</keyword>
<keyword evidence="4" id="KW-0238">DNA-binding</keyword>
<proteinExistence type="inferred from homology"/>
<dbReference type="GO" id="GO:0016987">
    <property type="term" value="F:sigma factor activity"/>
    <property type="evidence" value="ECO:0007669"/>
    <property type="project" value="UniProtKB-KW"/>
</dbReference>
<feature type="domain" description="RNA polymerase sigma factor 70 region 4 type 2" evidence="7">
    <location>
        <begin position="127"/>
        <end position="176"/>
    </location>
</feature>
<dbReference type="KEGG" id="bsol:FSW04_12740"/>
<sequence length="186" mass="20968">MDVRMDQPDDRELLVVARADPAAFACFYRRHVHGIQRWFARRGVGAETAFDLTAETFARALRGLDRYEPGPSPGVAWLYGIARNLWRDAARRGRVEDTARRALAMEPIVLDDDAVAWLVADGGTPALDALDLLPPEQRDAIVARHVQEDDYPEIARRMGCSESVVRQRVSRGLRTLRDRLEDCADV</sequence>
<dbReference type="Gene3D" id="1.10.10.10">
    <property type="entry name" value="Winged helix-like DNA-binding domain superfamily/Winged helix DNA-binding domain"/>
    <property type="match status" value="1"/>
</dbReference>
<keyword evidence="9" id="KW-1185">Reference proteome</keyword>
<protein>
    <submittedName>
        <fullName evidence="8">RNA polymerase sigma factor</fullName>
    </submittedName>
</protein>
<dbReference type="Pfam" id="PF08281">
    <property type="entry name" value="Sigma70_r4_2"/>
    <property type="match status" value="1"/>
</dbReference>
<dbReference type="GO" id="GO:0003677">
    <property type="term" value="F:DNA binding"/>
    <property type="evidence" value="ECO:0007669"/>
    <property type="project" value="UniProtKB-KW"/>
</dbReference>